<sequence length="115" mass="13219">MIINSKSHSLGARKGATTLQLRIYNGDMRYNGFELVDSNLYDSWFRLNVIHNVDEGNLTVFIDGIQKFVNNDQGSGDLYFKCGVYAAPDNSSNYMESRWKNIKSTKSNDEKYKFK</sequence>
<proteinExistence type="predicted"/>
<evidence type="ECO:0000259" key="1">
    <source>
        <dbReference type="Pfam" id="PF08787"/>
    </source>
</evidence>
<evidence type="ECO:0000313" key="3">
    <source>
        <dbReference type="Proteomes" id="UP001642360"/>
    </source>
</evidence>
<dbReference type="SUPFAM" id="SSF49899">
    <property type="entry name" value="Concanavalin A-like lectins/glucanases"/>
    <property type="match status" value="1"/>
</dbReference>
<accession>A0ABC8SAA1</accession>
<dbReference type="InterPro" id="IPR014895">
    <property type="entry name" value="Alginate_lyase_2"/>
</dbReference>
<dbReference type="PANTHER" id="PTHR33681:SF13">
    <property type="entry name" value="ALGINATE LYASE 2 DOMAIN-CONTAINING PROTEIN"/>
    <property type="match status" value="1"/>
</dbReference>
<dbReference type="Proteomes" id="UP001642360">
    <property type="component" value="Unassembled WGS sequence"/>
</dbReference>
<feature type="domain" description="Alginate lyase 2" evidence="1">
    <location>
        <begin position="30"/>
        <end position="105"/>
    </location>
</feature>
<dbReference type="InterPro" id="IPR013320">
    <property type="entry name" value="ConA-like_dom_sf"/>
</dbReference>
<dbReference type="EMBL" id="CAUOFW020002502">
    <property type="protein sequence ID" value="CAK9154146.1"/>
    <property type="molecule type" value="Genomic_DNA"/>
</dbReference>
<keyword evidence="3" id="KW-1185">Reference proteome</keyword>
<protein>
    <recommendedName>
        <fullName evidence="1">Alginate lyase 2 domain-containing protein</fullName>
    </recommendedName>
</protein>
<dbReference type="AlphaFoldDB" id="A0ABC8SAA1"/>
<gene>
    <name evidence="2" type="ORF">ILEXP_LOCUS22456</name>
</gene>
<comment type="caution">
    <text evidence="2">The sequence shown here is derived from an EMBL/GenBank/DDBJ whole genome shotgun (WGS) entry which is preliminary data.</text>
</comment>
<dbReference type="PANTHER" id="PTHR33681">
    <property type="entry name" value="BINDING PROTEIN, PUTATIVE, EXPRESSED-RELATED"/>
    <property type="match status" value="1"/>
</dbReference>
<organism evidence="2 3">
    <name type="scientific">Ilex paraguariensis</name>
    <name type="common">yerba mate</name>
    <dbReference type="NCBI Taxonomy" id="185542"/>
    <lineage>
        <taxon>Eukaryota</taxon>
        <taxon>Viridiplantae</taxon>
        <taxon>Streptophyta</taxon>
        <taxon>Embryophyta</taxon>
        <taxon>Tracheophyta</taxon>
        <taxon>Spermatophyta</taxon>
        <taxon>Magnoliopsida</taxon>
        <taxon>eudicotyledons</taxon>
        <taxon>Gunneridae</taxon>
        <taxon>Pentapetalae</taxon>
        <taxon>asterids</taxon>
        <taxon>campanulids</taxon>
        <taxon>Aquifoliales</taxon>
        <taxon>Aquifoliaceae</taxon>
        <taxon>Ilex</taxon>
    </lineage>
</organism>
<name>A0ABC8SAA1_9AQUA</name>
<dbReference type="Pfam" id="PF08787">
    <property type="entry name" value="Alginate_lyase2"/>
    <property type="match status" value="1"/>
</dbReference>
<evidence type="ECO:0000313" key="2">
    <source>
        <dbReference type="EMBL" id="CAK9154146.1"/>
    </source>
</evidence>
<reference evidence="2 3" key="1">
    <citation type="submission" date="2024-02" db="EMBL/GenBank/DDBJ databases">
        <authorList>
            <person name="Vignale AGUSTIN F."/>
            <person name="Sosa J E."/>
            <person name="Modenutti C."/>
        </authorList>
    </citation>
    <scope>NUCLEOTIDE SEQUENCE [LARGE SCALE GENOMIC DNA]</scope>
</reference>